<evidence type="ECO:0000313" key="1">
    <source>
        <dbReference type="EMBL" id="KAL0485371.1"/>
    </source>
</evidence>
<protein>
    <submittedName>
        <fullName evidence="1">Uncharacterized protein</fullName>
    </submittedName>
</protein>
<keyword evidence="2" id="KW-1185">Reference proteome</keyword>
<sequence length="420" mass="49540">YFAKYFAKHLTKYLAKKICYKSRTSLPPVHSFIQQTMARLPVVRRLNRRQLIETLALRAAIEQKYARDQDHRDNSELSIRNARNSLQHLTKIRNRRNGGNNAKCLLQDLVIDLYDKLSRQIRSTTATITYSNCILKIHSHYCGPEPLPTLQGEDLYLTIFQLILHDLQEHWYNVDGEDRSKYIIKKDQHTNYDTDSEHAHNLIHRTNLTCEEFKNKINLEVQKDFMYEFIRLRALYTYDNVDMIQSIDGTAIDPELKTALLDKLREIVNGGDQPVVPILCRTKIKVSITEDQFNELKKKMVKDFQAKRRFEQWEQFARGDKLTLVNQIRATLGDPIFKNGITCVGQNFNLMKDYFKERPGEQLTRIEKIRQIVMRCPELITLVRAVVNQDQTLYKCRPENNQMYGDMYEETMDYLETTFL</sequence>
<proteinExistence type="predicted"/>
<accession>A0AAW2Z8A3</accession>
<gene>
    <name evidence="1" type="ORF">AKO1_002964</name>
</gene>
<organism evidence="1 2">
    <name type="scientific">Acrasis kona</name>
    <dbReference type="NCBI Taxonomy" id="1008807"/>
    <lineage>
        <taxon>Eukaryota</taxon>
        <taxon>Discoba</taxon>
        <taxon>Heterolobosea</taxon>
        <taxon>Tetramitia</taxon>
        <taxon>Eutetramitia</taxon>
        <taxon>Acrasidae</taxon>
        <taxon>Acrasis</taxon>
    </lineage>
</organism>
<reference evidence="1 2" key="1">
    <citation type="submission" date="2024-03" db="EMBL/GenBank/DDBJ databases">
        <title>The Acrasis kona genome and developmental transcriptomes reveal deep origins of eukaryotic multicellular pathways.</title>
        <authorList>
            <person name="Sheikh S."/>
            <person name="Fu C.-J."/>
            <person name="Brown M.W."/>
            <person name="Baldauf S.L."/>
        </authorList>
    </citation>
    <scope>NUCLEOTIDE SEQUENCE [LARGE SCALE GENOMIC DNA]</scope>
    <source>
        <strain evidence="1 2">ATCC MYA-3509</strain>
    </source>
</reference>
<name>A0AAW2Z8A3_9EUKA</name>
<evidence type="ECO:0000313" key="2">
    <source>
        <dbReference type="Proteomes" id="UP001431209"/>
    </source>
</evidence>
<comment type="caution">
    <text evidence="1">The sequence shown here is derived from an EMBL/GenBank/DDBJ whole genome shotgun (WGS) entry which is preliminary data.</text>
</comment>
<dbReference type="AlphaFoldDB" id="A0AAW2Z8A3"/>
<feature type="non-terminal residue" evidence="1">
    <location>
        <position position="1"/>
    </location>
</feature>
<dbReference type="Proteomes" id="UP001431209">
    <property type="component" value="Unassembled WGS sequence"/>
</dbReference>
<dbReference type="EMBL" id="JAOPGA020001133">
    <property type="protein sequence ID" value="KAL0485371.1"/>
    <property type="molecule type" value="Genomic_DNA"/>
</dbReference>